<dbReference type="PANTHER" id="PTHR14289">
    <property type="entry name" value="F-BOX ONLY PROTEIN 3"/>
    <property type="match status" value="1"/>
</dbReference>
<dbReference type="Pfam" id="PF04379">
    <property type="entry name" value="DUF525"/>
    <property type="match status" value="1"/>
</dbReference>
<evidence type="ECO:0000259" key="3">
    <source>
        <dbReference type="PROSITE" id="PS51087"/>
    </source>
</evidence>
<dbReference type="InterPro" id="IPR036767">
    <property type="entry name" value="ApaG_sf"/>
</dbReference>
<keyword evidence="5" id="KW-1185">Reference proteome</keyword>
<dbReference type="EMBL" id="JAULRT010000062">
    <property type="protein sequence ID" value="MDO3383558.1"/>
    <property type="molecule type" value="Genomic_DNA"/>
</dbReference>
<gene>
    <name evidence="2 4" type="primary">apaG</name>
    <name evidence="4" type="ORF">QWI16_15360</name>
</gene>
<reference evidence="4" key="1">
    <citation type="submission" date="2023-07" db="EMBL/GenBank/DDBJ databases">
        <title>Gilvimarinus algae sp. nov., isolated from the surface of Kelp.</title>
        <authorList>
            <person name="Sun Y.Y."/>
            <person name="Gong Y."/>
            <person name="Du Z.J."/>
        </authorList>
    </citation>
    <scope>NUCLEOTIDE SEQUENCE</scope>
    <source>
        <strain evidence="4">SDUM040014</strain>
    </source>
</reference>
<name>A0ABT8TJL8_9GAMM</name>
<dbReference type="NCBIfam" id="NF003967">
    <property type="entry name" value="PRK05461.1"/>
    <property type="match status" value="1"/>
</dbReference>
<dbReference type="Gene3D" id="2.60.40.1470">
    <property type="entry name" value="ApaG domain"/>
    <property type="match status" value="1"/>
</dbReference>
<feature type="domain" description="ApaG" evidence="3">
    <location>
        <begin position="1"/>
        <end position="122"/>
    </location>
</feature>
<comment type="caution">
    <text evidence="4">The sequence shown here is derived from an EMBL/GenBank/DDBJ whole genome shotgun (WGS) entry which is preliminary data.</text>
</comment>
<accession>A0ABT8TJL8</accession>
<evidence type="ECO:0000313" key="4">
    <source>
        <dbReference type="EMBL" id="MDO3383558.1"/>
    </source>
</evidence>
<dbReference type="InterPro" id="IPR007474">
    <property type="entry name" value="ApaG_domain"/>
</dbReference>
<sequence>MSDIDIEVETGYLPEQSAPELRRYAFRYTITIHNHGEESAQLISRHWRITDAEDQVQEVKGEGVVGEQPSIPPGGYFRYTSGAILQTQGGTMEGSYHMRRPCGQEFEAAIPAFALVRPGALH</sequence>
<dbReference type="InterPro" id="IPR023065">
    <property type="entry name" value="Uncharacterised_ApaG"/>
</dbReference>
<dbReference type="PROSITE" id="PS51087">
    <property type="entry name" value="APAG"/>
    <property type="match status" value="1"/>
</dbReference>
<evidence type="ECO:0000256" key="2">
    <source>
        <dbReference type="HAMAP-Rule" id="MF_00791"/>
    </source>
</evidence>
<dbReference type="RefSeq" id="WP_302714401.1">
    <property type="nucleotide sequence ID" value="NZ_JAULRT010000062.1"/>
</dbReference>
<protein>
    <recommendedName>
        <fullName evidence="1 2">Protein ApaG</fullName>
    </recommendedName>
</protein>
<dbReference type="SUPFAM" id="SSF110069">
    <property type="entry name" value="ApaG-like"/>
    <property type="match status" value="1"/>
</dbReference>
<dbReference type="Proteomes" id="UP001168380">
    <property type="component" value="Unassembled WGS sequence"/>
</dbReference>
<organism evidence="4 5">
    <name type="scientific">Gilvimarinus algae</name>
    <dbReference type="NCBI Taxonomy" id="3058037"/>
    <lineage>
        <taxon>Bacteria</taxon>
        <taxon>Pseudomonadati</taxon>
        <taxon>Pseudomonadota</taxon>
        <taxon>Gammaproteobacteria</taxon>
        <taxon>Cellvibrionales</taxon>
        <taxon>Cellvibrionaceae</taxon>
        <taxon>Gilvimarinus</taxon>
    </lineage>
</organism>
<evidence type="ECO:0000256" key="1">
    <source>
        <dbReference type="ARBA" id="ARBA00017693"/>
    </source>
</evidence>
<proteinExistence type="inferred from homology"/>
<dbReference type="PANTHER" id="PTHR14289:SF16">
    <property type="entry name" value="POLYMERASE DELTA-INTERACTING PROTEIN 2"/>
    <property type="match status" value="1"/>
</dbReference>
<dbReference type="HAMAP" id="MF_00791">
    <property type="entry name" value="ApaG"/>
    <property type="match status" value="1"/>
</dbReference>
<evidence type="ECO:0000313" key="5">
    <source>
        <dbReference type="Proteomes" id="UP001168380"/>
    </source>
</evidence>